<gene>
    <name evidence="1" type="ORF">CC1G_08164</name>
</gene>
<dbReference type="OMA" id="ISAKCIM"/>
<dbReference type="OrthoDB" id="2884925at2759"/>
<dbReference type="Gene3D" id="3.80.10.10">
    <property type="entry name" value="Ribonuclease Inhibitor"/>
    <property type="match status" value="1"/>
</dbReference>
<comment type="caution">
    <text evidence="1">The sequence shown here is derived from an EMBL/GenBank/DDBJ whole genome shotgun (WGS) entry which is preliminary data.</text>
</comment>
<dbReference type="Proteomes" id="UP000001861">
    <property type="component" value="Unassembled WGS sequence"/>
</dbReference>
<dbReference type="RefSeq" id="XP_001837610.2">
    <property type="nucleotide sequence ID" value="XM_001837558.2"/>
</dbReference>
<dbReference type="Gene3D" id="1.20.1280.50">
    <property type="match status" value="1"/>
</dbReference>
<organism evidence="1 2">
    <name type="scientific">Coprinopsis cinerea (strain Okayama-7 / 130 / ATCC MYA-4618 / FGSC 9003)</name>
    <name type="common">Inky cap fungus</name>
    <name type="synonym">Hormographiella aspergillata</name>
    <dbReference type="NCBI Taxonomy" id="240176"/>
    <lineage>
        <taxon>Eukaryota</taxon>
        <taxon>Fungi</taxon>
        <taxon>Dikarya</taxon>
        <taxon>Basidiomycota</taxon>
        <taxon>Agaricomycotina</taxon>
        <taxon>Agaricomycetes</taxon>
        <taxon>Agaricomycetidae</taxon>
        <taxon>Agaricales</taxon>
        <taxon>Agaricineae</taxon>
        <taxon>Psathyrellaceae</taxon>
        <taxon>Coprinopsis</taxon>
    </lineage>
</organism>
<keyword evidence="2" id="KW-1185">Reference proteome</keyword>
<evidence type="ECO:0000313" key="2">
    <source>
        <dbReference type="Proteomes" id="UP000001861"/>
    </source>
</evidence>
<dbReference type="AlphaFoldDB" id="A8NZ58"/>
<protein>
    <submittedName>
        <fullName evidence="1">Uncharacterized protein</fullName>
    </submittedName>
</protein>
<dbReference type="VEuPathDB" id="FungiDB:CC1G_08164"/>
<dbReference type="EMBL" id="AACS02000005">
    <property type="protein sequence ID" value="EAU84234.2"/>
    <property type="molecule type" value="Genomic_DNA"/>
</dbReference>
<name>A8NZ58_COPC7</name>
<dbReference type="HOGENOM" id="CLU_024199_2_0_1"/>
<dbReference type="InParanoid" id="A8NZ58"/>
<accession>A8NZ58</accession>
<proteinExistence type="predicted"/>
<dbReference type="eggNOG" id="ENOG502R19S">
    <property type="taxonomic scope" value="Eukaryota"/>
</dbReference>
<reference evidence="1 2" key="1">
    <citation type="journal article" date="2010" name="Proc. Natl. Acad. Sci. U.S.A.">
        <title>Insights into evolution of multicellular fungi from the assembled chromosomes of the mushroom Coprinopsis cinerea (Coprinus cinereus).</title>
        <authorList>
            <person name="Stajich J.E."/>
            <person name="Wilke S.K."/>
            <person name="Ahren D."/>
            <person name="Au C.H."/>
            <person name="Birren B.W."/>
            <person name="Borodovsky M."/>
            <person name="Burns C."/>
            <person name="Canback B."/>
            <person name="Casselton L.A."/>
            <person name="Cheng C.K."/>
            <person name="Deng J."/>
            <person name="Dietrich F.S."/>
            <person name="Fargo D.C."/>
            <person name="Farman M.L."/>
            <person name="Gathman A.C."/>
            <person name="Goldberg J."/>
            <person name="Guigo R."/>
            <person name="Hoegger P.J."/>
            <person name="Hooker J.B."/>
            <person name="Huggins A."/>
            <person name="James T.Y."/>
            <person name="Kamada T."/>
            <person name="Kilaru S."/>
            <person name="Kodira C."/>
            <person name="Kues U."/>
            <person name="Kupfer D."/>
            <person name="Kwan H.S."/>
            <person name="Lomsadze A."/>
            <person name="Li W."/>
            <person name="Lilly W.W."/>
            <person name="Ma L.J."/>
            <person name="Mackey A.J."/>
            <person name="Manning G."/>
            <person name="Martin F."/>
            <person name="Muraguchi H."/>
            <person name="Natvig D.O."/>
            <person name="Palmerini H."/>
            <person name="Ramesh M.A."/>
            <person name="Rehmeyer C.J."/>
            <person name="Roe B.A."/>
            <person name="Shenoy N."/>
            <person name="Stanke M."/>
            <person name="Ter-Hovhannisyan V."/>
            <person name="Tunlid A."/>
            <person name="Velagapudi R."/>
            <person name="Vision T.J."/>
            <person name="Zeng Q."/>
            <person name="Zolan M.E."/>
            <person name="Pukkila P.J."/>
        </authorList>
    </citation>
    <scope>NUCLEOTIDE SEQUENCE [LARGE SCALE GENOMIC DNA]</scope>
    <source>
        <strain evidence="2">Okayama-7 / 130 / ATCC MYA-4618 / FGSC 9003</strain>
    </source>
</reference>
<dbReference type="GeneID" id="6014170"/>
<dbReference type="KEGG" id="cci:CC1G_08164"/>
<dbReference type="InterPro" id="IPR032675">
    <property type="entry name" value="LRR_dom_sf"/>
</dbReference>
<evidence type="ECO:0000313" key="1">
    <source>
        <dbReference type="EMBL" id="EAU84234.2"/>
    </source>
</evidence>
<dbReference type="SUPFAM" id="SSF52047">
    <property type="entry name" value="RNI-like"/>
    <property type="match status" value="1"/>
</dbReference>
<sequence length="577" mass="63244">MEVEPIPAFLAAQREIDEQIRGLRSRRNALAPVSSLPDEILCHIFQAYIAGARTDSRWHSMTTRITGICRRWRSAALEYPELWSTIHSWMGPTSLESTIARSKDAPVSVTVSTEGWTTLDPRRHQLIAGVLAQTYRLVNLRLGVNLQLLDGLLRLLDSPAPQLEKLTVEPKGLGEAEAVDLPLSLFGGEAPRLRDLSLVECYPPWTSPILQGLTSLNITFPCIDSPVPPHDKLLATLKNLPRLVNLTLWMNFPDLDQPSSADQVAKLPSLKRLEIASNTGGFAGLLQTIRIPLEASVKLLGYETAEEDFAALRAGLWSAWLSSPLSGSQLTPVGSRASPIRSLWIKEGGAGLSVYAEIQGWSEAVDMSRGSKPPEQGPALSIYTELPDDVMFRSTSISQAIDRHAASALPLEDVRSLRVQSQLDDWAPVLRRLSSVQQLYVGRLGASRAIGALALAAFNSNRADETSPGNTDPLHLPKLETLCLHLDFLTSVTSPIEDPIANLIYFAEYRNRKGARIKHLSFSTSTECSNEDLERLGGVVDKVNIVPPWEGLRYGFVLTDDFDDFAEDGPVMPGGLG</sequence>